<gene>
    <name evidence="2" type="ORF">GCM10011614_20940</name>
</gene>
<dbReference type="PROSITE" id="PS50234">
    <property type="entry name" value="VWFA"/>
    <property type="match status" value="1"/>
</dbReference>
<evidence type="ECO:0000313" key="3">
    <source>
        <dbReference type="Proteomes" id="UP000648075"/>
    </source>
</evidence>
<protein>
    <recommendedName>
        <fullName evidence="1">VWFA domain-containing protein</fullName>
    </recommendedName>
</protein>
<dbReference type="Proteomes" id="UP000648075">
    <property type="component" value="Unassembled WGS sequence"/>
</dbReference>
<dbReference type="PANTHER" id="PTHR10579:SF43">
    <property type="entry name" value="ZINC FINGER (C3HC4-TYPE RING FINGER) FAMILY PROTEIN"/>
    <property type="match status" value="1"/>
</dbReference>
<dbReference type="AlphaFoldDB" id="A0A918PFZ0"/>
<dbReference type="InterPro" id="IPR051266">
    <property type="entry name" value="CLCR"/>
</dbReference>
<reference evidence="2" key="1">
    <citation type="journal article" date="2014" name="Int. J. Syst. Evol. Microbiol.">
        <title>Complete genome sequence of Corynebacterium casei LMG S-19264T (=DSM 44701T), isolated from a smear-ripened cheese.</title>
        <authorList>
            <consortium name="US DOE Joint Genome Institute (JGI-PGF)"/>
            <person name="Walter F."/>
            <person name="Albersmeier A."/>
            <person name="Kalinowski J."/>
            <person name="Ruckert C."/>
        </authorList>
    </citation>
    <scope>NUCLEOTIDE SEQUENCE</scope>
    <source>
        <strain evidence="2">KCTC 32255</strain>
    </source>
</reference>
<name>A0A918PFZ0_9SPHN</name>
<dbReference type="SUPFAM" id="SSF53300">
    <property type="entry name" value="vWA-like"/>
    <property type="match status" value="1"/>
</dbReference>
<dbReference type="EMBL" id="BMZA01000007">
    <property type="protein sequence ID" value="GGZ05923.1"/>
    <property type="molecule type" value="Genomic_DNA"/>
</dbReference>
<dbReference type="InterPro" id="IPR002035">
    <property type="entry name" value="VWF_A"/>
</dbReference>
<comment type="caution">
    <text evidence="2">The sequence shown here is derived from an EMBL/GenBank/DDBJ whole genome shotgun (WGS) entry which is preliminary data.</text>
</comment>
<feature type="domain" description="VWFA" evidence="1">
    <location>
        <begin position="119"/>
        <end position="293"/>
    </location>
</feature>
<evidence type="ECO:0000259" key="1">
    <source>
        <dbReference type="PROSITE" id="PS50234"/>
    </source>
</evidence>
<evidence type="ECO:0000313" key="2">
    <source>
        <dbReference type="EMBL" id="GGZ05923.1"/>
    </source>
</evidence>
<sequence>MALLACTPALAQDQDDQNQIYLGDIIVTAAVRQGGAQDIRHFRQTAATGMPRPEMLTVEGLMGEHDLTIAPAHPCNQMFCLVTEAMSADLPLRPQDKLFVGLGFATNIDEKSYRRPPLNLVAVVDKSGSMDGEPLELVRRSLRQIVGQMTDEDQLAIVLYGDRSHVWMTPTRIKGHRQDILAKINEIESAGSTNMEEGLKLGYATAFSGQASFKGQTRLMLFTDENPNVGDVSAEGFMGMAQAASARNVGLTTIGVGHIFDDQLATRLSSVRGGNQFFIDSAAAVTDVFSKNFDMMGGELAHDLTITMKPAAGWAVTGVFGVPDNLMTSGQDGAITVSVPTVFLSTNGGGIYVTLGKAGERADLPAAPLSGGTPLLDASLRYTEARSRQVGTEQVSVAPPAQNASAPLRMAQRLVDQFLAMRDATTAYHINHDPKRAFTLLSELQARLGSAQLPGLKPEIALVDTMRAEAAYFSGYSSELPKAVRQMGLAGRWLVINADGFTDIRNGDVLTFADGTMTTTRNGKPHGDDEEDEDFQANEHQVFLRQSDIVFNYVLKGDRLTLSDAEAGSTARIALKRERDGAEARVKAPPK</sequence>
<dbReference type="SMART" id="SM00327">
    <property type="entry name" value="VWA"/>
    <property type="match status" value="1"/>
</dbReference>
<dbReference type="InterPro" id="IPR036465">
    <property type="entry name" value="vWFA_dom_sf"/>
</dbReference>
<reference evidence="2" key="2">
    <citation type="submission" date="2020-09" db="EMBL/GenBank/DDBJ databases">
        <authorList>
            <person name="Sun Q."/>
            <person name="Kim S."/>
        </authorList>
    </citation>
    <scope>NUCLEOTIDE SEQUENCE</scope>
    <source>
        <strain evidence="2">KCTC 32255</strain>
    </source>
</reference>
<proteinExistence type="predicted"/>
<keyword evidence="3" id="KW-1185">Reference proteome</keyword>
<organism evidence="2 3">
    <name type="scientific">Novosphingobium colocasiae</name>
    <dbReference type="NCBI Taxonomy" id="1256513"/>
    <lineage>
        <taxon>Bacteria</taxon>
        <taxon>Pseudomonadati</taxon>
        <taxon>Pseudomonadota</taxon>
        <taxon>Alphaproteobacteria</taxon>
        <taxon>Sphingomonadales</taxon>
        <taxon>Sphingomonadaceae</taxon>
        <taxon>Novosphingobium</taxon>
    </lineage>
</organism>
<dbReference type="Gene3D" id="3.40.50.410">
    <property type="entry name" value="von Willebrand factor, type A domain"/>
    <property type="match status" value="1"/>
</dbReference>
<dbReference type="PANTHER" id="PTHR10579">
    <property type="entry name" value="CALCIUM-ACTIVATED CHLORIDE CHANNEL REGULATOR"/>
    <property type="match status" value="1"/>
</dbReference>
<accession>A0A918PFZ0</accession>
<dbReference type="Pfam" id="PF00092">
    <property type="entry name" value="VWA"/>
    <property type="match status" value="1"/>
</dbReference>